<organism evidence="2 3">
    <name type="scientific">Idiomarina piscisalsi</name>
    <dbReference type="NCBI Taxonomy" id="1096243"/>
    <lineage>
        <taxon>Bacteria</taxon>
        <taxon>Pseudomonadati</taxon>
        <taxon>Pseudomonadota</taxon>
        <taxon>Gammaproteobacteria</taxon>
        <taxon>Alteromonadales</taxon>
        <taxon>Idiomarinaceae</taxon>
        <taxon>Idiomarina</taxon>
    </lineage>
</organism>
<gene>
    <name evidence="2" type="ORF">CWI73_10240</name>
</gene>
<proteinExistence type="predicted"/>
<keyword evidence="1" id="KW-1133">Transmembrane helix</keyword>
<protein>
    <submittedName>
        <fullName evidence="2">Prepilin peptidase dependent protein A-like protein</fullName>
    </submittedName>
</protein>
<dbReference type="SUPFAM" id="SSF54523">
    <property type="entry name" value="Pili subunits"/>
    <property type="match status" value="1"/>
</dbReference>
<keyword evidence="1" id="KW-0812">Transmembrane</keyword>
<comment type="caution">
    <text evidence="2">The sequence shown here is derived from an EMBL/GenBank/DDBJ whole genome shotgun (WGS) entry which is preliminary data.</text>
</comment>
<evidence type="ECO:0000256" key="1">
    <source>
        <dbReference type="SAM" id="Phobius"/>
    </source>
</evidence>
<dbReference type="InterPro" id="IPR012902">
    <property type="entry name" value="N_methyl_site"/>
</dbReference>
<dbReference type="Gene3D" id="3.30.700.10">
    <property type="entry name" value="Glycoprotein, Type 4 Pilin"/>
    <property type="match status" value="1"/>
</dbReference>
<evidence type="ECO:0000313" key="3">
    <source>
        <dbReference type="Proteomes" id="UP000288361"/>
    </source>
</evidence>
<accession>A0A432YMX6</accession>
<dbReference type="PROSITE" id="PS00409">
    <property type="entry name" value="PROKAR_NTER_METHYL"/>
    <property type="match status" value="1"/>
</dbReference>
<evidence type="ECO:0000313" key="2">
    <source>
        <dbReference type="EMBL" id="RUO62300.1"/>
    </source>
</evidence>
<dbReference type="Pfam" id="PF07963">
    <property type="entry name" value="N_methyl"/>
    <property type="match status" value="1"/>
</dbReference>
<reference evidence="2 3" key="1">
    <citation type="journal article" date="2011" name="Front. Microbiol.">
        <title>Genomic signatures of strain selection and enhancement in Bacillus atrophaeus var. globigii, a historical biowarfare simulant.</title>
        <authorList>
            <person name="Gibbons H.S."/>
            <person name="Broomall S.M."/>
            <person name="McNew L.A."/>
            <person name="Daligault H."/>
            <person name="Chapman C."/>
            <person name="Bruce D."/>
            <person name="Karavis M."/>
            <person name="Krepps M."/>
            <person name="McGregor P.A."/>
            <person name="Hong C."/>
            <person name="Park K.H."/>
            <person name="Akmal A."/>
            <person name="Feldman A."/>
            <person name="Lin J.S."/>
            <person name="Chang W.E."/>
            <person name="Higgs B.W."/>
            <person name="Demirev P."/>
            <person name="Lindquist J."/>
            <person name="Liem A."/>
            <person name="Fochler E."/>
            <person name="Read T.D."/>
            <person name="Tapia R."/>
            <person name="Johnson S."/>
            <person name="Bishop-Lilly K.A."/>
            <person name="Detter C."/>
            <person name="Han C."/>
            <person name="Sozhamannan S."/>
            <person name="Rosenzweig C.N."/>
            <person name="Skowronski E.W."/>
        </authorList>
    </citation>
    <scope>NUCLEOTIDE SEQUENCE [LARGE SCALE GENOMIC DNA]</scope>
    <source>
        <strain evidence="2 3">TPS4-2</strain>
    </source>
</reference>
<keyword evidence="1" id="KW-0472">Membrane</keyword>
<sequence length="143" mass="15124">MTGGSVRGYSLIELLIALAITAGLGAVSMPLFKQQTESLLLQQASSRWLSYVHQVKAKARRTETNTTAEFVPLGGRANVFGTATESTYSSTSPLIFYGDSGGAAPGHIRIMNENNTVKVIISSKGRVRSCVSHGPSLPGLPLC</sequence>
<name>A0A432YMX6_9GAMM</name>
<feature type="transmembrane region" description="Helical" evidence="1">
    <location>
        <begin position="12"/>
        <end position="32"/>
    </location>
</feature>
<dbReference type="Proteomes" id="UP000288361">
    <property type="component" value="Unassembled WGS sequence"/>
</dbReference>
<dbReference type="AlphaFoldDB" id="A0A432YMX6"/>
<dbReference type="InterPro" id="IPR045584">
    <property type="entry name" value="Pilin-like"/>
</dbReference>
<dbReference type="EMBL" id="PIQA01000012">
    <property type="protein sequence ID" value="RUO62300.1"/>
    <property type="molecule type" value="Genomic_DNA"/>
</dbReference>
<dbReference type="NCBIfam" id="TIGR02532">
    <property type="entry name" value="IV_pilin_GFxxxE"/>
    <property type="match status" value="1"/>
</dbReference>